<protein>
    <submittedName>
        <fullName evidence="2">Condensation domain-containing protein</fullName>
    </submittedName>
</protein>
<evidence type="ECO:0000313" key="2">
    <source>
        <dbReference type="EMBL" id="MFD1044738.1"/>
    </source>
</evidence>
<organism evidence="2 3">
    <name type="scientific">Kibdelosporangium lantanae</name>
    <dbReference type="NCBI Taxonomy" id="1497396"/>
    <lineage>
        <taxon>Bacteria</taxon>
        <taxon>Bacillati</taxon>
        <taxon>Actinomycetota</taxon>
        <taxon>Actinomycetes</taxon>
        <taxon>Pseudonocardiales</taxon>
        <taxon>Pseudonocardiaceae</taxon>
        <taxon>Kibdelosporangium</taxon>
    </lineage>
</organism>
<comment type="caution">
    <text evidence="2">The sequence shown here is derived from an EMBL/GenBank/DDBJ whole genome shotgun (WGS) entry which is preliminary data.</text>
</comment>
<dbReference type="Pfam" id="PF00668">
    <property type="entry name" value="Condensation"/>
    <property type="match status" value="1"/>
</dbReference>
<proteinExistence type="predicted"/>
<sequence length="192" mass="21840">MFTYLFSTFQLLLSVHGGQTDFVVGYPVTLRRGRRMRGSIGYFVNTLPFRARVDPDGSFDELLDRTSRKLWRGSMHREYPYAMMPRLLDTPREPNRAGLISTMFVITDGDPGDPFTEVREPGRRTECAGLGISEFYLPQQQGQFDITLQVHAASARAQIKYNTSLFTEETARGLADRYNALLTESLRTKATL</sequence>
<dbReference type="Gene3D" id="3.30.559.10">
    <property type="entry name" value="Chloramphenicol acetyltransferase-like domain"/>
    <property type="match status" value="1"/>
</dbReference>
<feature type="domain" description="Condensation" evidence="1">
    <location>
        <begin position="4"/>
        <end position="185"/>
    </location>
</feature>
<dbReference type="PANTHER" id="PTHR45527:SF1">
    <property type="entry name" value="FATTY ACID SYNTHASE"/>
    <property type="match status" value="1"/>
</dbReference>
<accession>A0ABW3M279</accession>
<dbReference type="InterPro" id="IPR023213">
    <property type="entry name" value="CAT-like_dom_sf"/>
</dbReference>
<evidence type="ECO:0000313" key="3">
    <source>
        <dbReference type="Proteomes" id="UP001597045"/>
    </source>
</evidence>
<dbReference type="Proteomes" id="UP001597045">
    <property type="component" value="Unassembled WGS sequence"/>
</dbReference>
<reference evidence="3" key="1">
    <citation type="journal article" date="2019" name="Int. J. Syst. Evol. Microbiol.">
        <title>The Global Catalogue of Microorganisms (GCM) 10K type strain sequencing project: providing services to taxonomists for standard genome sequencing and annotation.</title>
        <authorList>
            <consortium name="The Broad Institute Genomics Platform"/>
            <consortium name="The Broad Institute Genome Sequencing Center for Infectious Disease"/>
            <person name="Wu L."/>
            <person name="Ma J."/>
        </authorList>
    </citation>
    <scope>NUCLEOTIDE SEQUENCE [LARGE SCALE GENOMIC DNA]</scope>
    <source>
        <strain evidence="3">JCM 31486</strain>
    </source>
</reference>
<dbReference type="EMBL" id="JBHTIS010000114">
    <property type="protein sequence ID" value="MFD1044738.1"/>
    <property type="molecule type" value="Genomic_DNA"/>
</dbReference>
<gene>
    <name evidence="2" type="ORF">ACFQ1S_03585</name>
</gene>
<dbReference type="PANTHER" id="PTHR45527">
    <property type="entry name" value="NONRIBOSOMAL PEPTIDE SYNTHETASE"/>
    <property type="match status" value="1"/>
</dbReference>
<dbReference type="SUPFAM" id="SSF52777">
    <property type="entry name" value="CoA-dependent acyltransferases"/>
    <property type="match status" value="1"/>
</dbReference>
<keyword evidence="3" id="KW-1185">Reference proteome</keyword>
<dbReference type="InterPro" id="IPR001242">
    <property type="entry name" value="Condensation_dom"/>
</dbReference>
<dbReference type="Gene3D" id="3.30.559.30">
    <property type="entry name" value="Nonribosomal peptide synthetase, condensation domain"/>
    <property type="match status" value="1"/>
</dbReference>
<evidence type="ECO:0000259" key="1">
    <source>
        <dbReference type="Pfam" id="PF00668"/>
    </source>
</evidence>
<name>A0ABW3M279_9PSEU</name>